<reference evidence="3" key="1">
    <citation type="submission" date="2021-01" db="EMBL/GenBank/DDBJ databases">
        <authorList>
            <person name="Corre E."/>
            <person name="Pelletier E."/>
            <person name="Niang G."/>
            <person name="Scheremetjew M."/>
            <person name="Finn R."/>
            <person name="Kale V."/>
            <person name="Holt S."/>
            <person name="Cochrane G."/>
            <person name="Meng A."/>
            <person name="Brown T."/>
            <person name="Cohen L."/>
        </authorList>
    </citation>
    <scope>NUCLEOTIDE SEQUENCE</scope>
    <source>
        <strain evidence="3">CCMP826</strain>
    </source>
</reference>
<proteinExistence type="predicted"/>
<gene>
    <name evidence="3" type="ORF">HTAM1171_LOCUS12365</name>
</gene>
<feature type="region of interest" description="Disordered" evidence="1">
    <location>
        <begin position="107"/>
        <end position="126"/>
    </location>
</feature>
<dbReference type="EMBL" id="HBGV01019861">
    <property type="protein sequence ID" value="CAD9519624.1"/>
    <property type="molecule type" value="Transcribed_RNA"/>
</dbReference>
<feature type="chain" id="PRO_5031398445" evidence="2">
    <location>
        <begin position="20"/>
        <end position="191"/>
    </location>
</feature>
<sequence length="191" mass="20365">MRTKFVAFALASFVGLSYGRLNAPDFGLSKQKNVIDNEEYDLVSKTPTNTKENLRGLMVCPQDVQKCAGGTYVSRDPNNNCQFEPCPTTTTTAATAAPQISVVTSPVTTTTTTTTPVTTTTTTPVTTTTTPITTTTTTSTALTIQEATTCVDSTNTYYFAGVASTCAALDPDLCAVYAWRVIYCRCKCGLV</sequence>
<accession>A0A7S2IHR6</accession>
<evidence type="ECO:0000313" key="3">
    <source>
        <dbReference type="EMBL" id="CAD9519624.1"/>
    </source>
</evidence>
<protein>
    <submittedName>
        <fullName evidence="3">Uncharacterized protein</fullName>
    </submittedName>
</protein>
<evidence type="ECO:0000256" key="1">
    <source>
        <dbReference type="SAM" id="MobiDB-lite"/>
    </source>
</evidence>
<dbReference type="AlphaFoldDB" id="A0A7S2IHR6"/>
<name>A0A7S2IHR6_9STRA</name>
<evidence type="ECO:0000256" key="2">
    <source>
        <dbReference type="SAM" id="SignalP"/>
    </source>
</evidence>
<keyword evidence="2" id="KW-0732">Signal</keyword>
<feature type="signal peptide" evidence="2">
    <location>
        <begin position="1"/>
        <end position="19"/>
    </location>
</feature>
<organism evidence="3">
    <name type="scientific">Helicotheca tamesis</name>
    <dbReference type="NCBI Taxonomy" id="374047"/>
    <lineage>
        <taxon>Eukaryota</taxon>
        <taxon>Sar</taxon>
        <taxon>Stramenopiles</taxon>
        <taxon>Ochrophyta</taxon>
        <taxon>Bacillariophyta</taxon>
        <taxon>Mediophyceae</taxon>
        <taxon>Lithodesmiophycidae</taxon>
        <taxon>Lithodesmiales</taxon>
        <taxon>Lithodesmiaceae</taxon>
        <taxon>Helicotheca</taxon>
    </lineage>
</organism>